<dbReference type="InterPro" id="IPR029787">
    <property type="entry name" value="Nucleotide_cyclase"/>
</dbReference>
<dbReference type="GO" id="GO:0000166">
    <property type="term" value="F:nucleotide binding"/>
    <property type="evidence" value="ECO:0007669"/>
    <property type="project" value="UniProtKB-KW"/>
</dbReference>
<keyword evidence="2" id="KW-0812">Transmembrane</keyword>
<evidence type="ECO:0000256" key="6">
    <source>
        <dbReference type="ARBA" id="ARBA00023239"/>
    </source>
</evidence>
<dbReference type="GO" id="GO:0007168">
    <property type="term" value="P:receptor guanylyl cyclase signaling pathway"/>
    <property type="evidence" value="ECO:0007669"/>
    <property type="project" value="TreeGrafter"/>
</dbReference>
<organism evidence="8 9">
    <name type="scientific">Haematococcus lacustris</name>
    <name type="common">Green alga</name>
    <name type="synonym">Haematococcus pluvialis</name>
    <dbReference type="NCBI Taxonomy" id="44745"/>
    <lineage>
        <taxon>Eukaryota</taxon>
        <taxon>Viridiplantae</taxon>
        <taxon>Chlorophyta</taxon>
        <taxon>core chlorophytes</taxon>
        <taxon>Chlorophyceae</taxon>
        <taxon>CS clade</taxon>
        <taxon>Chlamydomonadales</taxon>
        <taxon>Haematococcaceae</taxon>
        <taxon>Haematococcus</taxon>
    </lineage>
</organism>
<keyword evidence="4" id="KW-1133">Transmembrane helix</keyword>
<keyword evidence="9" id="KW-1185">Reference proteome</keyword>
<feature type="domain" description="Guanylate cyclase" evidence="7">
    <location>
        <begin position="100"/>
        <end position="141"/>
    </location>
</feature>
<dbReference type="GO" id="GO:0035556">
    <property type="term" value="P:intracellular signal transduction"/>
    <property type="evidence" value="ECO:0007669"/>
    <property type="project" value="InterPro"/>
</dbReference>
<name>A0A699ZPS6_HAELA</name>
<evidence type="ECO:0000256" key="1">
    <source>
        <dbReference type="ARBA" id="ARBA00004370"/>
    </source>
</evidence>
<evidence type="ECO:0000259" key="7">
    <source>
        <dbReference type="PROSITE" id="PS50125"/>
    </source>
</evidence>
<evidence type="ECO:0000256" key="5">
    <source>
        <dbReference type="ARBA" id="ARBA00023136"/>
    </source>
</evidence>
<dbReference type="SMART" id="SM00044">
    <property type="entry name" value="CYCc"/>
    <property type="match status" value="1"/>
</dbReference>
<dbReference type="GO" id="GO:0001653">
    <property type="term" value="F:peptide receptor activity"/>
    <property type="evidence" value="ECO:0007669"/>
    <property type="project" value="TreeGrafter"/>
</dbReference>
<dbReference type="PANTHER" id="PTHR11920:SF335">
    <property type="entry name" value="GUANYLATE CYCLASE"/>
    <property type="match status" value="1"/>
</dbReference>
<dbReference type="Pfam" id="PF00211">
    <property type="entry name" value="Guanylate_cyc"/>
    <property type="match status" value="2"/>
</dbReference>
<evidence type="ECO:0000256" key="3">
    <source>
        <dbReference type="ARBA" id="ARBA00022741"/>
    </source>
</evidence>
<dbReference type="GO" id="GO:0005886">
    <property type="term" value="C:plasma membrane"/>
    <property type="evidence" value="ECO:0007669"/>
    <property type="project" value="TreeGrafter"/>
</dbReference>
<evidence type="ECO:0000313" key="9">
    <source>
        <dbReference type="Proteomes" id="UP000485058"/>
    </source>
</evidence>
<evidence type="ECO:0000256" key="4">
    <source>
        <dbReference type="ARBA" id="ARBA00022989"/>
    </source>
</evidence>
<dbReference type="GO" id="GO:0004383">
    <property type="term" value="F:guanylate cyclase activity"/>
    <property type="evidence" value="ECO:0007669"/>
    <property type="project" value="TreeGrafter"/>
</dbReference>
<dbReference type="InterPro" id="IPR050401">
    <property type="entry name" value="Cyclic_nucleotide_synthase"/>
</dbReference>
<dbReference type="CDD" id="cd07302">
    <property type="entry name" value="CHD"/>
    <property type="match status" value="1"/>
</dbReference>
<dbReference type="PANTHER" id="PTHR11920">
    <property type="entry name" value="GUANYLYL CYCLASE"/>
    <property type="match status" value="1"/>
</dbReference>
<dbReference type="InterPro" id="IPR001054">
    <property type="entry name" value="A/G_cyclase"/>
</dbReference>
<sequence length="218" mass="23815">VDVTDAVLAEQQVAVLQRQQEALLQQILPQQVITKLLERHTAKAGEQHNKAQEQLAVPDGVTLPAAAGPAASSLDKDAGKESFLSGRDVMDLATMHQEVSILFAHIQDFTTMSQRMDPGQIMLLLDHLYSLFDDLLEHHSVTDPWGDPVQMRCGLHCGPVMSGVIGTRMPRFCLFGDTVNTASRMASTGQADVIHVSQAFMSHLPHEAWCKTPVACPN</sequence>
<comment type="subcellular location">
    <subcellularLocation>
        <location evidence="1">Membrane</location>
    </subcellularLocation>
</comment>
<accession>A0A699ZPS6</accession>
<keyword evidence="5" id="KW-0472">Membrane</keyword>
<keyword evidence="6" id="KW-0456">Lyase</keyword>
<gene>
    <name evidence="8" type="ORF">HaLaN_17881</name>
</gene>
<proteinExistence type="predicted"/>
<dbReference type="Proteomes" id="UP000485058">
    <property type="component" value="Unassembled WGS sequence"/>
</dbReference>
<dbReference type="AlphaFoldDB" id="A0A699ZPS6"/>
<dbReference type="PROSITE" id="PS50125">
    <property type="entry name" value="GUANYLATE_CYCLASE_2"/>
    <property type="match status" value="2"/>
</dbReference>
<dbReference type="Gene3D" id="3.30.70.1230">
    <property type="entry name" value="Nucleotide cyclase"/>
    <property type="match status" value="2"/>
</dbReference>
<protein>
    <submittedName>
        <fullName evidence="8">Guanylate cyclase domain-containing protein</fullName>
    </submittedName>
</protein>
<evidence type="ECO:0000313" key="8">
    <source>
        <dbReference type="EMBL" id="GFH20714.1"/>
    </source>
</evidence>
<dbReference type="SUPFAM" id="SSF55073">
    <property type="entry name" value="Nucleotide cyclase"/>
    <property type="match status" value="1"/>
</dbReference>
<dbReference type="EMBL" id="BLLF01001685">
    <property type="protein sequence ID" value="GFH20714.1"/>
    <property type="molecule type" value="Genomic_DNA"/>
</dbReference>
<evidence type="ECO:0000256" key="2">
    <source>
        <dbReference type="ARBA" id="ARBA00022692"/>
    </source>
</evidence>
<reference evidence="8 9" key="1">
    <citation type="submission" date="2020-02" db="EMBL/GenBank/DDBJ databases">
        <title>Draft genome sequence of Haematococcus lacustris strain NIES-144.</title>
        <authorList>
            <person name="Morimoto D."/>
            <person name="Nakagawa S."/>
            <person name="Yoshida T."/>
            <person name="Sawayama S."/>
        </authorList>
    </citation>
    <scope>NUCLEOTIDE SEQUENCE [LARGE SCALE GENOMIC DNA]</scope>
    <source>
        <strain evidence="8 9">NIES-144</strain>
    </source>
</reference>
<feature type="non-terminal residue" evidence="8">
    <location>
        <position position="1"/>
    </location>
</feature>
<keyword evidence="3" id="KW-0547">Nucleotide-binding</keyword>
<comment type="caution">
    <text evidence="8">The sequence shown here is derived from an EMBL/GenBank/DDBJ whole genome shotgun (WGS) entry which is preliminary data.</text>
</comment>
<dbReference type="GO" id="GO:0004016">
    <property type="term" value="F:adenylate cyclase activity"/>
    <property type="evidence" value="ECO:0007669"/>
    <property type="project" value="TreeGrafter"/>
</dbReference>
<feature type="domain" description="Guanylate cyclase" evidence="7">
    <location>
        <begin position="147"/>
        <end position="186"/>
    </location>
</feature>